<dbReference type="Proteomes" id="UP000253410">
    <property type="component" value="Unassembled WGS sequence"/>
</dbReference>
<dbReference type="OrthoDB" id="675680at2"/>
<reference evidence="3 4" key="1">
    <citation type="submission" date="2018-05" db="EMBL/GenBank/DDBJ databases">
        <title>Chitinophaga sp. K3CV102501T nov., isolated from isolated from a monsoon evergreen broad-leaved forest soil.</title>
        <authorList>
            <person name="Lv Y."/>
        </authorList>
    </citation>
    <scope>NUCLEOTIDE SEQUENCE [LARGE SCALE GENOMIC DNA]</scope>
    <source>
        <strain evidence="3 4">GDMCC 1.1325</strain>
    </source>
</reference>
<dbReference type="InterPro" id="IPR026444">
    <property type="entry name" value="Secre_tail"/>
</dbReference>
<evidence type="ECO:0000313" key="3">
    <source>
        <dbReference type="EMBL" id="RBL88571.1"/>
    </source>
</evidence>
<accession>A0A365XRB5</accession>
<evidence type="ECO:0000256" key="1">
    <source>
        <dbReference type="SAM" id="SignalP"/>
    </source>
</evidence>
<keyword evidence="4" id="KW-1185">Reference proteome</keyword>
<keyword evidence="1" id="KW-0732">Signal</keyword>
<dbReference type="EMBL" id="QFFJ01000002">
    <property type="protein sequence ID" value="RBL88571.1"/>
    <property type="molecule type" value="Genomic_DNA"/>
</dbReference>
<comment type="caution">
    <text evidence="3">The sequence shown here is derived from an EMBL/GenBank/DDBJ whole genome shotgun (WGS) entry which is preliminary data.</text>
</comment>
<protein>
    <recommendedName>
        <fullName evidence="2">Secretion system C-terminal sorting domain-containing protein</fullName>
    </recommendedName>
</protein>
<organism evidence="3 4">
    <name type="scientific">Chitinophaga flava</name>
    <dbReference type="NCBI Taxonomy" id="2259036"/>
    <lineage>
        <taxon>Bacteria</taxon>
        <taxon>Pseudomonadati</taxon>
        <taxon>Bacteroidota</taxon>
        <taxon>Chitinophagia</taxon>
        <taxon>Chitinophagales</taxon>
        <taxon>Chitinophagaceae</taxon>
        <taxon>Chitinophaga</taxon>
    </lineage>
</organism>
<feature type="signal peptide" evidence="1">
    <location>
        <begin position="1"/>
        <end position="22"/>
    </location>
</feature>
<dbReference type="NCBIfam" id="TIGR04183">
    <property type="entry name" value="Por_Secre_tail"/>
    <property type="match status" value="1"/>
</dbReference>
<sequence length="114" mass="12585">MKKYLLAFIITAALLHGRKAHAAAYSCRQGIDSLLNSARSIAAFPNPVTASLHVQSVKTMRELVIYALDGRQVRKIHTPGKHNLVEVSGLEQGPYLLKAIFEDGTRTSKMIIKQ</sequence>
<dbReference type="AlphaFoldDB" id="A0A365XRB5"/>
<gene>
    <name evidence="3" type="ORF">DF182_18525</name>
</gene>
<feature type="domain" description="Secretion system C-terminal sorting" evidence="2">
    <location>
        <begin position="44"/>
        <end position="112"/>
    </location>
</feature>
<proteinExistence type="predicted"/>
<feature type="chain" id="PRO_5016604640" description="Secretion system C-terminal sorting domain-containing protein" evidence="1">
    <location>
        <begin position="23"/>
        <end position="114"/>
    </location>
</feature>
<evidence type="ECO:0000259" key="2">
    <source>
        <dbReference type="Pfam" id="PF18962"/>
    </source>
</evidence>
<dbReference type="RefSeq" id="WP_113617316.1">
    <property type="nucleotide sequence ID" value="NZ_QFFJ01000002.1"/>
</dbReference>
<evidence type="ECO:0000313" key="4">
    <source>
        <dbReference type="Proteomes" id="UP000253410"/>
    </source>
</evidence>
<dbReference type="Pfam" id="PF18962">
    <property type="entry name" value="Por_Secre_tail"/>
    <property type="match status" value="1"/>
</dbReference>
<name>A0A365XRB5_9BACT</name>